<dbReference type="STRING" id="350688.Clos_0662"/>
<dbReference type="eggNOG" id="COG1011">
    <property type="taxonomic scope" value="Bacteria"/>
</dbReference>
<dbReference type="OrthoDB" id="9809962at2"/>
<sequence>MITTILFDLDGTLLPMDTEEFVKKYFQELSSKMKSYFTLEEITKTVWRSTKYMIDHEDATKTNEEAFFEDFYERVNLEAEVLNPIFEEFYEKDFNNIRKISTQNTHMIEAIQLLKEKGYTLVVATNPLFPEKSVFHRIEWAGLNKEDFTFITSFEKMHYCKPQIKFYEEILENIKKKPSTCMMVGNDIQEDMVAKEIGMKTYLIEDHVIGHDFENKNIDYKGSYKDFHKFVQNLPSLK</sequence>
<accession>A8MM55</accession>
<evidence type="ECO:0000313" key="3">
    <source>
        <dbReference type="Proteomes" id="UP000000269"/>
    </source>
</evidence>
<proteinExistence type="predicted"/>
<dbReference type="EMBL" id="CP000853">
    <property type="protein sequence ID" value="ABW18222.1"/>
    <property type="molecule type" value="Genomic_DNA"/>
</dbReference>
<dbReference type="RefSeq" id="WP_012158536.1">
    <property type="nucleotide sequence ID" value="NC_009922.1"/>
</dbReference>
<evidence type="ECO:0000256" key="1">
    <source>
        <dbReference type="ARBA" id="ARBA00022801"/>
    </source>
</evidence>
<dbReference type="Gene3D" id="3.40.50.1000">
    <property type="entry name" value="HAD superfamily/HAD-like"/>
    <property type="match status" value="1"/>
</dbReference>
<dbReference type="SFLD" id="SFLDG01129">
    <property type="entry name" value="C1.5:_HAD__Beta-PGM__Phosphata"/>
    <property type="match status" value="1"/>
</dbReference>
<dbReference type="PRINTS" id="PR00413">
    <property type="entry name" value="HADHALOGNASE"/>
</dbReference>
<dbReference type="InterPro" id="IPR051540">
    <property type="entry name" value="S-2-haloacid_dehalogenase"/>
</dbReference>
<dbReference type="InterPro" id="IPR036412">
    <property type="entry name" value="HAD-like_sf"/>
</dbReference>
<dbReference type="SFLD" id="SFLDS00003">
    <property type="entry name" value="Haloacid_Dehalogenase"/>
    <property type="match status" value="1"/>
</dbReference>
<dbReference type="HOGENOM" id="CLU_064956_1_0_9"/>
<organism evidence="2 3">
    <name type="scientific">Alkaliphilus oremlandii (strain OhILAs)</name>
    <name type="common">Clostridium oremlandii (strain OhILAs)</name>
    <dbReference type="NCBI Taxonomy" id="350688"/>
    <lineage>
        <taxon>Bacteria</taxon>
        <taxon>Bacillati</taxon>
        <taxon>Bacillota</taxon>
        <taxon>Clostridia</taxon>
        <taxon>Peptostreptococcales</taxon>
        <taxon>Natronincolaceae</taxon>
        <taxon>Alkaliphilus</taxon>
    </lineage>
</organism>
<dbReference type="GO" id="GO:0016787">
    <property type="term" value="F:hydrolase activity"/>
    <property type="evidence" value="ECO:0007669"/>
    <property type="project" value="UniProtKB-KW"/>
</dbReference>
<dbReference type="SUPFAM" id="SSF56784">
    <property type="entry name" value="HAD-like"/>
    <property type="match status" value="1"/>
</dbReference>
<name>A8MM55_ALKOO</name>
<reference evidence="3" key="1">
    <citation type="submission" date="2007-10" db="EMBL/GenBank/DDBJ databases">
        <title>Complete genome of Alkaliphilus oremlandii OhILAs.</title>
        <authorList>
            <person name="Copeland A."/>
            <person name="Lucas S."/>
            <person name="Lapidus A."/>
            <person name="Barry K."/>
            <person name="Detter J.C."/>
            <person name="Glavina del Rio T."/>
            <person name="Hammon N."/>
            <person name="Israni S."/>
            <person name="Dalin E."/>
            <person name="Tice H."/>
            <person name="Pitluck S."/>
            <person name="Chain P."/>
            <person name="Malfatti S."/>
            <person name="Shin M."/>
            <person name="Vergez L."/>
            <person name="Schmutz J."/>
            <person name="Larimer F."/>
            <person name="Land M."/>
            <person name="Hauser L."/>
            <person name="Kyrpides N."/>
            <person name="Mikhailova N."/>
            <person name="Stolz J.F."/>
            <person name="Dawson A."/>
            <person name="Fisher E."/>
            <person name="Crable B."/>
            <person name="Perera E."/>
            <person name="Lisak J."/>
            <person name="Ranganathan M."/>
            <person name="Basu P."/>
            <person name="Richardson P."/>
        </authorList>
    </citation>
    <scope>NUCLEOTIDE SEQUENCE [LARGE SCALE GENOMIC DNA]</scope>
    <source>
        <strain evidence="3">OhILAs</strain>
    </source>
</reference>
<dbReference type="PANTHER" id="PTHR43316">
    <property type="entry name" value="HYDROLASE, HALOACID DELAHOGENASE-RELATED"/>
    <property type="match status" value="1"/>
</dbReference>
<protein>
    <submittedName>
        <fullName evidence="2">Haloacid dehalogenase domain protein hydrolase</fullName>
    </submittedName>
</protein>
<dbReference type="KEGG" id="aoe:Clos_0662"/>
<keyword evidence="1 2" id="KW-0378">Hydrolase</keyword>
<dbReference type="InterPro" id="IPR023214">
    <property type="entry name" value="HAD_sf"/>
</dbReference>
<dbReference type="Proteomes" id="UP000000269">
    <property type="component" value="Chromosome"/>
</dbReference>
<keyword evidence="3" id="KW-1185">Reference proteome</keyword>
<evidence type="ECO:0000313" key="2">
    <source>
        <dbReference type="EMBL" id="ABW18222.1"/>
    </source>
</evidence>
<gene>
    <name evidence="2" type="ordered locus">Clos_0662</name>
</gene>
<dbReference type="PANTHER" id="PTHR43316:SF3">
    <property type="entry name" value="HALOACID DEHALOGENASE, TYPE II (AFU_ORTHOLOGUE AFUA_2G07750)-RELATED"/>
    <property type="match status" value="1"/>
</dbReference>
<dbReference type="Pfam" id="PF13419">
    <property type="entry name" value="HAD_2"/>
    <property type="match status" value="1"/>
</dbReference>
<dbReference type="AlphaFoldDB" id="A8MM55"/>
<dbReference type="InterPro" id="IPR006439">
    <property type="entry name" value="HAD-SF_hydro_IA"/>
</dbReference>
<dbReference type="InterPro" id="IPR041492">
    <property type="entry name" value="HAD_2"/>
</dbReference>